<dbReference type="Proteomes" id="UP000290649">
    <property type="component" value="Unassembled WGS sequence"/>
</dbReference>
<protein>
    <submittedName>
        <fullName evidence="4">N-acetylmuramoyl-L-alanine amidase</fullName>
    </submittedName>
</protein>
<dbReference type="GO" id="GO:0030288">
    <property type="term" value="C:outer membrane-bounded periplasmic space"/>
    <property type="evidence" value="ECO:0007669"/>
    <property type="project" value="TreeGrafter"/>
</dbReference>
<evidence type="ECO:0000313" key="4">
    <source>
        <dbReference type="EMBL" id="RXJ04381.1"/>
    </source>
</evidence>
<dbReference type="SMART" id="SM00646">
    <property type="entry name" value="Ami_3"/>
    <property type="match status" value="1"/>
</dbReference>
<evidence type="ECO:0000313" key="5">
    <source>
        <dbReference type="Proteomes" id="UP000290649"/>
    </source>
</evidence>
<organism evidence="4 5">
    <name type="scientific">Anaerobacillus alkaliphilus</name>
    <dbReference type="NCBI Taxonomy" id="1548597"/>
    <lineage>
        <taxon>Bacteria</taxon>
        <taxon>Bacillati</taxon>
        <taxon>Bacillota</taxon>
        <taxon>Bacilli</taxon>
        <taxon>Bacillales</taxon>
        <taxon>Bacillaceae</taxon>
        <taxon>Anaerobacillus</taxon>
    </lineage>
</organism>
<feature type="domain" description="MurNAc-LAA" evidence="3">
    <location>
        <begin position="115"/>
        <end position="224"/>
    </location>
</feature>
<keyword evidence="2" id="KW-0812">Transmembrane</keyword>
<dbReference type="CDD" id="cd02696">
    <property type="entry name" value="MurNAc-LAA"/>
    <property type="match status" value="1"/>
</dbReference>
<accession>A0A4Q0W172</accession>
<evidence type="ECO:0000256" key="2">
    <source>
        <dbReference type="SAM" id="Phobius"/>
    </source>
</evidence>
<keyword evidence="2" id="KW-1133">Transmembrane helix</keyword>
<dbReference type="GO" id="GO:0008745">
    <property type="term" value="F:N-acetylmuramoyl-L-alanine amidase activity"/>
    <property type="evidence" value="ECO:0007669"/>
    <property type="project" value="InterPro"/>
</dbReference>
<dbReference type="PANTHER" id="PTHR30404:SF0">
    <property type="entry name" value="N-ACETYLMURAMOYL-L-ALANINE AMIDASE AMIC"/>
    <property type="match status" value="1"/>
</dbReference>
<dbReference type="InterPro" id="IPR002508">
    <property type="entry name" value="MurNAc-LAA_cat"/>
</dbReference>
<dbReference type="AlphaFoldDB" id="A0A4Q0W172"/>
<dbReference type="EMBL" id="QOUX01000001">
    <property type="protein sequence ID" value="RXJ04381.1"/>
    <property type="molecule type" value="Genomic_DNA"/>
</dbReference>
<keyword evidence="5" id="KW-1185">Reference proteome</keyword>
<dbReference type="GO" id="GO:0009253">
    <property type="term" value="P:peptidoglycan catabolic process"/>
    <property type="evidence" value="ECO:0007669"/>
    <property type="project" value="InterPro"/>
</dbReference>
<proteinExistence type="predicted"/>
<gene>
    <name evidence="4" type="ORF">DS745_03075</name>
</gene>
<dbReference type="Pfam" id="PF01520">
    <property type="entry name" value="Amidase_3"/>
    <property type="match status" value="1"/>
</dbReference>
<evidence type="ECO:0000256" key="1">
    <source>
        <dbReference type="ARBA" id="ARBA00022801"/>
    </source>
</evidence>
<dbReference type="Gene3D" id="3.40.630.40">
    <property type="entry name" value="Zn-dependent exopeptidases"/>
    <property type="match status" value="1"/>
</dbReference>
<reference evidence="4 5" key="1">
    <citation type="journal article" date="2019" name="Int. J. Syst. Evol. Microbiol.">
        <title>Anaerobacillus alkaliphilus sp. nov., a novel alkaliphilic and moderately halophilic bacterium.</title>
        <authorList>
            <person name="Borsodi A.K."/>
            <person name="Aszalos J.M."/>
            <person name="Bihari P."/>
            <person name="Nagy I."/>
            <person name="Schumann P."/>
            <person name="Sproer C."/>
            <person name="Kovacs A.L."/>
            <person name="Boka K."/>
            <person name="Dobosy P."/>
            <person name="Ovari M."/>
            <person name="Szili-Kovacs T."/>
            <person name="Toth E."/>
        </authorList>
    </citation>
    <scope>NUCLEOTIDE SEQUENCE [LARGE SCALE GENOMIC DNA]</scope>
    <source>
        <strain evidence="4 5">B16-10</strain>
    </source>
</reference>
<dbReference type="InterPro" id="IPR050695">
    <property type="entry name" value="N-acetylmuramoyl_amidase_3"/>
</dbReference>
<comment type="caution">
    <text evidence="4">The sequence shown here is derived from an EMBL/GenBank/DDBJ whole genome shotgun (WGS) entry which is preliminary data.</text>
</comment>
<name>A0A4Q0W172_9BACI</name>
<dbReference type="SUPFAM" id="SSF53187">
    <property type="entry name" value="Zn-dependent exopeptidases"/>
    <property type="match status" value="1"/>
</dbReference>
<keyword evidence="2" id="KW-0472">Membrane</keyword>
<dbReference type="PANTHER" id="PTHR30404">
    <property type="entry name" value="N-ACETYLMURAMOYL-L-ALANINE AMIDASE"/>
    <property type="match status" value="1"/>
</dbReference>
<feature type="transmembrane region" description="Helical" evidence="2">
    <location>
        <begin position="12"/>
        <end position="28"/>
    </location>
</feature>
<keyword evidence="1" id="KW-0378">Hydrolase</keyword>
<sequence>MLYFLRFSKSLIKVIFAIILFVGAYISLPESSFAYPNLAPYDVIIDVGHGGVDGGTSADGILEKDLNLTFGKELYSELKKKSYRVGITRIHDYALSDDSPYHNISRHNQDLKQRKMIADALKPKVFLSLHMNWSKSSERRGPVVIYQASGRSFHLAQIVQQHLNDYFDLHKTPIRGKHYFLMQKLEMPSLIMELGYVSNNEDLQLLTDEKSQRQIVAAIVRAIDEYLFIYPSDLP</sequence>
<evidence type="ECO:0000259" key="3">
    <source>
        <dbReference type="SMART" id="SM00646"/>
    </source>
</evidence>
<dbReference type="OrthoDB" id="9772024at2"/>